<gene>
    <name evidence="1" type="ORF">C2G38_2151562</name>
</gene>
<proteinExistence type="predicted"/>
<dbReference type="AlphaFoldDB" id="A0A397W9D0"/>
<evidence type="ECO:0000313" key="1">
    <source>
        <dbReference type="EMBL" id="RIB30811.1"/>
    </source>
</evidence>
<dbReference type="Gene3D" id="3.40.50.12650">
    <property type="match status" value="1"/>
</dbReference>
<dbReference type="STRING" id="44941.A0A397W9D0"/>
<name>A0A397W9D0_9GLOM</name>
<accession>A0A397W9D0</accession>
<sequence>MKRTNTTKEQEGKPQRILNQWFKGKSKEASTQLDSDLNNKKAESIEILLDNKILIVVGTYSVGVAKALNSKIYVTNAKRKVLLCQENPELEVLLTNNPHEASVHIMCLTKIKAEVY</sequence>
<organism evidence="1 2">
    <name type="scientific">Gigaspora rosea</name>
    <dbReference type="NCBI Taxonomy" id="44941"/>
    <lineage>
        <taxon>Eukaryota</taxon>
        <taxon>Fungi</taxon>
        <taxon>Fungi incertae sedis</taxon>
        <taxon>Mucoromycota</taxon>
        <taxon>Glomeromycotina</taxon>
        <taxon>Glomeromycetes</taxon>
        <taxon>Diversisporales</taxon>
        <taxon>Gigasporaceae</taxon>
        <taxon>Gigaspora</taxon>
    </lineage>
</organism>
<dbReference type="Proteomes" id="UP000266673">
    <property type="component" value="Unassembled WGS sequence"/>
</dbReference>
<comment type="caution">
    <text evidence="1">The sequence shown here is derived from an EMBL/GenBank/DDBJ whole genome shotgun (WGS) entry which is preliminary data.</text>
</comment>
<evidence type="ECO:0000313" key="2">
    <source>
        <dbReference type="Proteomes" id="UP000266673"/>
    </source>
</evidence>
<reference evidence="1 2" key="1">
    <citation type="submission" date="2018-06" db="EMBL/GenBank/DDBJ databases">
        <title>Comparative genomics reveals the genomic features of Rhizophagus irregularis, R. cerebriforme, R. diaphanum and Gigaspora rosea, and their symbiotic lifestyle signature.</title>
        <authorList>
            <person name="Morin E."/>
            <person name="San Clemente H."/>
            <person name="Chen E.C.H."/>
            <person name="De La Providencia I."/>
            <person name="Hainaut M."/>
            <person name="Kuo A."/>
            <person name="Kohler A."/>
            <person name="Murat C."/>
            <person name="Tang N."/>
            <person name="Roy S."/>
            <person name="Loubradou J."/>
            <person name="Henrissat B."/>
            <person name="Grigoriev I.V."/>
            <person name="Corradi N."/>
            <person name="Roux C."/>
            <person name="Martin F.M."/>
        </authorList>
    </citation>
    <scope>NUCLEOTIDE SEQUENCE [LARGE SCALE GENOMIC DNA]</scope>
    <source>
        <strain evidence="1 2">DAOM 194757</strain>
    </source>
</reference>
<protein>
    <submittedName>
        <fullName evidence="1">Uncharacterized protein</fullName>
    </submittedName>
</protein>
<dbReference type="OrthoDB" id="262529at2759"/>
<dbReference type="EMBL" id="QKWP01000004">
    <property type="protein sequence ID" value="RIB30811.1"/>
    <property type="molecule type" value="Genomic_DNA"/>
</dbReference>
<keyword evidence="2" id="KW-1185">Reference proteome</keyword>